<gene>
    <name evidence="1" type="ORF">LARSCL_LOCUS2013</name>
</gene>
<protein>
    <submittedName>
        <fullName evidence="1">Uncharacterized protein</fullName>
    </submittedName>
</protein>
<dbReference type="Proteomes" id="UP001497382">
    <property type="component" value="Unassembled WGS sequence"/>
</dbReference>
<name>A0AAV1YZV7_9ARAC</name>
<evidence type="ECO:0000313" key="1">
    <source>
        <dbReference type="EMBL" id="CAL1264400.1"/>
    </source>
</evidence>
<proteinExistence type="predicted"/>
<accession>A0AAV1YZV7</accession>
<sequence>MSVVCEILVLLDRMQNYIFLPTFCIKGKTTEIYFDDAVTVLLCSFDIDILELFKYNGNSVQALAKMNIKFLAVTAGNEE</sequence>
<comment type="caution">
    <text evidence="1">The sequence shown here is derived from an EMBL/GenBank/DDBJ whole genome shotgun (WGS) entry which is preliminary data.</text>
</comment>
<reference evidence="1 2" key="1">
    <citation type="submission" date="2024-04" db="EMBL/GenBank/DDBJ databases">
        <authorList>
            <person name="Rising A."/>
            <person name="Reimegard J."/>
            <person name="Sonavane S."/>
            <person name="Akerstrom W."/>
            <person name="Nylinder S."/>
            <person name="Hedman E."/>
            <person name="Kallberg Y."/>
        </authorList>
    </citation>
    <scope>NUCLEOTIDE SEQUENCE [LARGE SCALE GENOMIC DNA]</scope>
</reference>
<dbReference type="AlphaFoldDB" id="A0AAV1YZV7"/>
<keyword evidence="2" id="KW-1185">Reference proteome</keyword>
<evidence type="ECO:0000313" key="2">
    <source>
        <dbReference type="Proteomes" id="UP001497382"/>
    </source>
</evidence>
<dbReference type="EMBL" id="CAXIEN010000013">
    <property type="protein sequence ID" value="CAL1264400.1"/>
    <property type="molecule type" value="Genomic_DNA"/>
</dbReference>
<organism evidence="1 2">
    <name type="scientific">Larinioides sclopetarius</name>
    <dbReference type="NCBI Taxonomy" id="280406"/>
    <lineage>
        <taxon>Eukaryota</taxon>
        <taxon>Metazoa</taxon>
        <taxon>Ecdysozoa</taxon>
        <taxon>Arthropoda</taxon>
        <taxon>Chelicerata</taxon>
        <taxon>Arachnida</taxon>
        <taxon>Araneae</taxon>
        <taxon>Araneomorphae</taxon>
        <taxon>Entelegynae</taxon>
        <taxon>Araneoidea</taxon>
        <taxon>Araneidae</taxon>
        <taxon>Larinioides</taxon>
    </lineage>
</organism>